<dbReference type="PANTHER" id="PTHR24173:SF83">
    <property type="entry name" value="SOCS BOX DOMAIN-CONTAINING PROTEIN"/>
    <property type="match status" value="1"/>
</dbReference>
<name>A0A9W7XQM2_9FUNG</name>
<sequence length="631" mass="67706">MGMMDEKNKASVSHVRQTTIAPAKTTVSPVLTNNANVVCIRDMPPPPSQLGAAQLDPDLGLHNAVSRGDIGSIFYALIGGQPIDSLSQGLQPIHIAATQEDPAVVDVLIQNGADVNALTLSSVQTHQAKQHGVSKDSCSKDPAQGWPKHHKRGLRSRGSFSFLKDTAGIGPISSPLGFTLGLNAMQAATDSLIDNDYVLCGRNEYCGATPLHFAIANRRPACVEVLIRNGARLDIADSYGNTPASLAAACGDPAIAALVLGPRSLGLSRPKIPVNSSAVNDHMGLDILRVHSSIPLGLALQLPSPDPSVVCFADKNADSPTISEWNNLSAASPAPAASVAPLTPPHGMGQSLRRKTAPAIGPAAAKLFDKAADIPVSSSSPMPPPPRRHTAGEVETKAQHLSRHLLLSPPASQRVMAKFRDTSPIGIRAQSVSQSLRNSVLLWQDDIKTNDTNSILHQRPAKRTEQSRRIQVCENTDVDADVRCSAPETTASADDQQKGRTTLYEIVPRVVRSNGRAIGIGAATADIGTCRSNAVSRNSSANSRRERSYTDSVIEKAWRCYLEEYTDDEDYQDGGNEMVSSKEQHHDSGSSGEWTRPVPEPWMWKQAAMAIRNRRSQSLSANQQHHQHHNH</sequence>
<dbReference type="AlphaFoldDB" id="A0A9W7XQM2"/>
<evidence type="ECO:0000256" key="3">
    <source>
        <dbReference type="PROSITE-ProRule" id="PRU00023"/>
    </source>
</evidence>
<dbReference type="Pfam" id="PF00023">
    <property type="entry name" value="Ank"/>
    <property type="match status" value="1"/>
</dbReference>
<feature type="repeat" description="ANK" evidence="3">
    <location>
        <begin position="206"/>
        <end position="238"/>
    </location>
</feature>
<dbReference type="InterPro" id="IPR036770">
    <property type="entry name" value="Ankyrin_rpt-contain_sf"/>
</dbReference>
<dbReference type="PROSITE" id="PS50088">
    <property type="entry name" value="ANK_REPEAT"/>
    <property type="match status" value="2"/>
</dbReference>
<dbReference type="Pfam" id="PF13857">
    <property type="entry name" value="Ank_5"/>
    <property type="match status" value="1"/>
</dbReference>
<dbReference type="InterPro" id="IPR002110">
    <property type="entry name" value="Ankyrin_rpt"/>
</dbReference>
<proteinExistence type="predicted"/>
<protein>
    <recommendedName>
        <fullName evidence="7">Ankyrin</fullName>
    </recommendedName>
</protein>
<organism evidence="5 6">
    <name type="scientific">Coemansia asiatica</name>
    <dbReference type="NCBI Taxonomy" id="1052880"/>
    <lineage>
        <taxon>Eukaryota</taxon>
        <taxon>Fungi</taxon>
        <taxon>Fungi incertae sedis</taxon>
        <taxon>Zoopagomycota</taxon>
        <taxon>Kickxellomycotina</taxon>
        <taxon>Kickxellomycetes</taxon>
        <taxon>Kickxellales</taxon>
        <taxon>Kickxellaceae</taxon>
        <taxon>Coemansia</taxon>
    </lineage>
</organism>
<dbReference type="PROSITE" id="PS50297">
    <property type="entry name" value="ANK_REP_REGION"/>
    <property type="match status" value="2"/>
</dbReference>
<keyword evidence="1" id="KW-0677">Repeat</keyword>
<accession>A0A9W7XQM2</accession>
<keyword evidence="2 3" id="KW-0040">ANK repeat</keyword>
<evidence type="ECO:0000313" key="6">
    <source>
        <dbReference type="Proteomes" id="UP001145021"/>
    </source>
</evidence>
<evidence type="ECO:0008006" key="7">
    <source>
        <dbReference type="Google" id="ProtNLM"/>
    </source>
</evidence>
<evidence type="ECO:0000256" key="1">
    <source>
        <dbReference type="ARBA" id="ARBA00022737"/>
    </source>
</evidence>
<feature type="region of interest" description="Disordered" evidence="4">
    <location>
        <begin position="569"/>
        <end position="599"/>
    </location>
</feature>
<keyword evidence="6" id="KW-1185">Reference proteome</keyword>
<evidence type="ECO:0000256" key="2">
    <source>
        <dbReference type="ARBA" id="ARBA00023043"/>
    </source>
</evidence>
<dbReference type="PANTHER" id="PTHR24173">
    <property type="entry name" value="ANKYRIN REPEAT CONTAINING"/>
    <property type="match status" value="1"/>
</dbReference>
<dbReference type="Proteomes" id="UP001145021">
    <property type="component" value="Unassembled WGS sequence"/>
</dbReference>
<gene>
    <name evidence="5" type="ORF">LPJ64_000615</name>
</gene>
<dbReference type="Gene3D" id="1.25.40.20">
    <property type="entry name" value="Ankyrin repeat-containing domain"/>
    <property type="match status" value="2"/>
</dbReference>
<comment type="caution">
    <text evidence="5">The sequence shown here is derived from an EMBL/GenBank/DDBJ whole genome shotgun (WGS) entry which is preliminary data.</text>
</comment>
<feature type="repeat" description="ANK" evidence="3">
    <location>
        <begin position="88"/>
        <end position="120"/>
    </location>
</feature>
<evidence type="ECO:0000256" key="4">
    <source>
        <dbReference type="SAM" id="MobiDB-lite"/>
    </source>
</evidence>
<reference evidence="5" key="1">
    <citation type="submission" date="2022-07" db="EMBL/GenBank/DDBJ databases">
        <title>Phylogenomic reconstructions and comparative analyses of Kickxellomycotina fungi.</title>
        <authorList>
            <person name="Reynolds N.K."/>
            <person name="Stajich J.E."/>
            <person name="Barry K."/>
            <person name="Grigoriev I.V."/>
            <person name="Crous P."/>
            <person name="Smith M.E."/>
        </authorList>
    </citation>
    <scope>NUCLEOTIDE SEQUENCE</scope>
    <source>
        <strain evidence="5">NBRC 105413</strain>
    </source>
</reference>
<feature type="region of interest" description="Disordered" evidence="4">
    <location>
        <begin position="129"/>
        <end position="153"/>
    </location>
</feature>
<dbReference type="SUPFAM" id="SSF48403">
    <property type="entry name" value="Ankyrin repeat"/>
    <property type="match status" value="1"/>
</dbReference>
<dbReference type="SMART" id="SM00248">
    <property type="entry name" value="ANK"/>
    <property type="match status" value="3"/>
</dbReference>
<dbReference type="EMBL" id="JANBOH010000012">
    <property type="protein sequence ID" value="KAJ1648079.1"/>
    <property type="molecule type" value="Genomic_DNA"/>
</dbReference>
<evidence type="ECO:0000313" key="5">
    <source>
        <dbReference type="EMBL" id="KAJ1648079.1"/>
    </source>
</evidence>